<evidence type="ECO:0000313" key="3">
    <source>
        <dbReference type="EMBL" id="KAH6697382.1"/>
    </source>
</evidence>
<dbReference type="Pfam" id="PF06687">
    <property type="entry name" value="SUR7"/>
    <property type="match status" value="1"/>
</dbReference>
<evidence type="ECO:0000313" key="4">
    <source>
        <dbReference type="Proteomes" id="UP000770015"/>
    </source>
</evidence>
<accession>A0A9P9AFR9</accession>
<keyword evidence="2" id="KW-1133">Transmembrane helix</keyword>
<evidence type="ECO:0000256" key="2">
    <source>
        <dbReference type="SAM" id="Phobius"/>
    </source>
</evidence>
<proteinExistence type="predicted"/>
<dbReference type="GO" id="GO:0035838">
    <property type="term" value="C:growing cell tip"/>
    <property type="evidence" value="ECO:0007669"/>
    <property type="project" value="TreeGrafter"/>
</dbReference>
<dbReference type="InterPro" id="IPR009571">
    <property type="entry name" value="SUR7/Rim9-like_fungi"/>
</dbReference>
<dbReference type="PANTHER" id="PTHR28013:SF7">
    <property type="entry name" value="PALI-DOMAIN-CONTAINING PROTEIN"/>
    <property type="match status" value="1"/>
</dbReference>
<keyword evidence="4" id="KW-1185">Reference proteome</keyword>
<feature type="transmembrane region" description="Helical" evidence="2">
    <location>
        <begin position="102"/>
        <end position="127"/>
    </location>
</feature>
<protein>
    <submittedName>
        <fullName evidence="3">SUR7/PalI family-domain-containing protein</fullName>
    </submittedName>
</protein>
<feature type="transmembrane region" description="Helical" evidence="2">
    <location>
        <begin position="6"/>
        <end position="29"/>
    </location>
</feature>
<evidence type="ECO:0000256" key="1">
    <source>
        <dbReference type="SAM" id="MobiDB-lite"/>
    </source>
</evidence>
<dbReference type="Gene3D" id="1.20.140.150">
    <property type="match status" value="1"/>
</dbReference>
<sequence length="238" mass="25543">MGALNFVSHFGTFLLLVACILLVIASITAPTVKSISFMTVDLGDNAGAITFGSFGWCLSGAARNNRCSGTHIGYKPAEVISNIEGSDYSGTRAGTANALTNVMILHPIGAGIAFIAFILSIGSSFFGSFLSSLVAGSAFIVTLVALICDWVWMSLVRNNVNDDRDGGSRVGRAHYDAALWCVLASAICSLIASVILFFTCCAGRRNRSRAERHTRAKADYSSPPATTHRRRWWSRSRH</sequence>
<dbReference type="AlphaFoldDB" id="A0A9P9AFR9"/>
<gene>
    <name evidence="3" type="ORF">F5X68DRAFT_197241</name>
</gene>
<dbReference type="Proteomes" id="UP000770015">
    <property type="component" value="Unassembled WGS sequence"/>
</dbReference>
<keyword evidence="2" id="KW-0812">Transmembrane</keyword>
<dbReference type="OrthoDB" id="2354757at2759"/>
<reference evidence="3" key="1">
    <citation type="journal article" date="2021" name="Nat. Commun.">
        <title>Genetic determinants of endophytism in the Arabidopsis root mycobiome.</title>
        <authorList>
            <person name="Mesny F."/>
            <person name="Miyauchi S."/>
            <person name="Thiergart T."/>
            <person name="Pickel B."/>
            <person name="Atanasova L."/>
            <person name="Karlsson M."/>
            <person name="Huettel B."/>
            <person name="Barry K.W."/>
            <person name="Haridas S."/>
            <person name="Chen C."/>
            <person name="Bauer D."/>
            <person name="Andreopoulos W."/>
            <person name="Pangilinan J."/>
            <person name="LaButti K."/>
            <person name="Riley R."/>
            <person name="Lipzen A."/>
            <person name="Clum A."/>
            <person name="Drula E."/>
            <person name="Henrissat B."/>
            <person name="Kohler A."/>
            <person name="Grigoriev I.V."/>
            <person name="Martin F.M."/>
            <person name="Hacquard S."/>
        </authorList>
    </citation>
    <scope>NUCLEOTIDE SEQUENCE</scope>
    <source>
        <strain evidence="3">MPI-SDFR-AT-0117</strain>
    </source>
</reference>
<name>A0A9P9AFR9_9PEZI</name>
<feature type="region of interest" description="Disordered" evidence="1">
    <location>
        <begin position="213"/>
        <end position="238"/>
    </location>
</feature>
<feature type="transmembrane region" description="Helical" evidence="2">
    <location>
        <begin position="133"/>
        <end position="156"/>
    </location>
</feature>
<feature type="transmembrane region" description="Helical" evidence="2">
    <location>
        <begin position="177"/>
        <end position="198"/>
    </location>
</feature>
<dbReference type="GO" id="GO:0032153">
    <property type="term" value="C:cell division site"/>
    <property type="evidence" value="ECO:0007669"/>
    <property type="project" value="TreeGrafter"/>
</dbReference>
<keyword evidence="2" id="KW-0472">Membrane</keyword>
<dbReference type="GO" id="GO:0005886">
    <property type="term" value="C:plasma membrane"/>
    <property type="evidence" value="ECO:0007669"/>
    <property type="project" value="InterPro"/>
</dbReference>
<comment type="caution">
    <text evidence="3">The sequence shown here is derived from an EMBL/GenBank/DDBJ whole genome shotgun (WGS) entry which is preliminary data.</text>
</comment>
<feature type="compositionally biased region" description="Basic residues" evidence="1">
    <location>
        <begin position="227"/>
        <end position="238"/>
    </location>
</feature>
<dbReference type="InterPro" id="IPR051380">
    <property type="entry name" value="pH-response_reg_palI/RIM9"/>
</dbReference>
<dbReference type="EMBL" id="JAGSXJ010000001">
    <property type="protein sequence ID" value="KAH6697382.1"/>
    <property type="molecule type" value="Genomic_DNA"/>
</dbReference>
<organism evidence="3 4">
    <name type="scientific">Plectosphaerella plurivora</name>
    <dbReference type="NCBI Taxonomy" id="936078"/>
    <lineage>
        <taxon>Eukaryota</taxon>
        <taxon>Fungi</taxon>
        <taxon>Dikarya</taxon>
        <taxon>Ascomycota</taxon>
        <taxon>Pezizomycotina</taxon>
        <taxon>Sordariomycetes</taxon>
        <taxon>Hypocreomycetidae</taxon>
        <taxon>Glomerellales</taxon>
        <taxon>Plectosphaerellaceae</taxon>
        <taxon>Plectosphaerella</taxon>
    </lineage>
</organism>
<dbReference type="PANTHER" id="PTHR28013">
    <property type="entry name" value="PROTEIN DCV1-RELATED"/>
    <property type="match status" value="1"/>
</dbReference>